<dbReference type="RefSeq" id="WP_010007591.1">
    <property type="nucleotide sequence ID" value="NZ_JAGYGP010000001.1"/>
</dbReference>
<gene>
    <name evidence="11" type="ORF">C5L23_000520</name>
</gene>
<keyword evidence="8" id="KW-0520">NAD</keyword>
<dbReference type="SUPFAM" id="SSF51412">
    <property type="entry name" value="Inosine monophosphate dehydrogenase (IMPDH)"/>
    <property type="match status" value="1"/>
</dbReference>
<dbReference type="Proteomes" id="UP000295681">
    <property type="component" value="Unassembled WGS sequence"/>
</dbReference>
<comment type="cofactor">
    <cofactor evidence="1">
        <name>K(+)</name>
        <dbReference type="ChEBI" id="CHEBI:29103"/>
    </cofactor>
</comment>
<evidence type="ECO:0000313" key="12">
    <source>
        <dbReference type="Proteomes" id="UP000295681"/>
    </source>
</evidence>
<dbReference type="EMBL" id="PUFI01000014">
    <property type="protein sequence ID" value="TDG68214.1"/>
    <property type="molecule type" value="Genomic_DNA"/>
</dbReference>
<dbReference type="GO" id="GO:0006177">
    <property type="term" value="P:GMP biosynthetic process"/>
    <property type="evidence" value="ECO:0007669"/>
    <property type="project" value="UniProtKB-KW"/>
</dbReference>
<evidence type="ECO:0000256" key="2">
    <source>
        <dbReference type="ARBA" id="ARBA00005502"/>
    </source>
</evidence>
<reference evidence="11 12" key="1">
    <citation type="journal article" date="2019" name="Appl. Microbiol. Biotechnol.">
        <title>Uncovering carbohydrate metabolism through a genotype-phenotype association study of 56 lactic acid bacteria genomes.</title>
        <authorList>
            <person name="Buron-Moles G."/>
            <person name="Chailyan A."/>
            <person name="Dolejs I."/>
            <person name="Forster J."/>
            <person name="Miks M.H."/>
        </authorList>
    </citation>
    <scope>NUCLEOTIDE SEQUENCE [LARGE SCALE GENOMIC DNA]</scope>
    <source>
        <strain evidence="11 12">ATCC 700006</strain>
    </source>
</reference>
<name>A0A4R5N9L9_9LACO</name>
<dbReference type="STRING" id="907931.GCA_000165675_00799"/>
<evidence type="ECO:0000313" key="11">
    <source>
        <dbReference type="EMBL" id="TDG68214.1"/>
    </source>
</evidence>
<keyword evidence="12" id="KW-1185">Reference proteome</keyword>
<evidence type="ECO:0000256" key="8">
    <source>
        <dbReference type="ARBA" id="ARBA00023027"/>
    </source>
</evidence>
<dbReference type="GO" id="GO:0006183">
    <property type="term" value="P:GTP biosynthetic process"/>
    <property type="evidence" value="ECO:0007669"/>
    <property type="project" value="TreeGrafter"/>
</dbReference>
<comment type="caution">
    <text evidence="11">The sequence shown here is derived from an EMBL/GenBank/DDBJ whole genome shotgun (WGS) entry which is preliminary data.</text>
</comment>
<evidence type="ECO:0000259" key="10">
    <source>
        <dbReference type="Pfam" id="PF00478"/>
    </source>
</evidence>
<dbReference type="InterPro" id="IPR013785">
    <property type="entry name" value="Aldolase_TIM"/>
</dbReference>
<evidence type="ECO:0000256" key="4">
    <source>
        <dbReference type="ARBA" id="ARBA00022755"/>
    </source>
</evidence>
<dbReference type="PANTHER" id="PTHR11911">
    <property type="entry name" value="INOSINE-5-MONOPHOSPHATE DEHYDROGENASE RELATED"/>
    <property type="match status" value="1"/>
</dbReference>
<dbReference type="PROSITE" id="PS00487">
    <property type="entry name" value="IMP_DH_GMP_RED"/>
    <property type="match status" value="1"/>
</dbReference>
<evidence type="ECO:0000256" key="3">
    <source>
        <dbReference type="ARBA" id="ARBA00022749"/>
    </source>
</evidence>
<comment type="catalytic activity">
    <reaction evidence="9">
        <text>IMP + NAD(+) + H2O = XMP + NADH + H(+)</text>
        <dbReference type="Rhea" id="RHEA:11708"/>
        <dbReference type="ChEBI" id="CHEBI:15377"/>
        <dbReference type="ChEBI" id="CHEBI:15378"/>
        <dbReference type="ChEBI" id="CHEBI:57464"/>
        <dbReference type="ChEBI" id="CHEBI:57540"/>
        <dbReference type="ChEBI" id="CHEBI:57945"/>
        <dbReference type="ChEBI" id="CHEBI:58053"/>
        <dbReference type="EC" id="1.1.1.205"/>
    </reaction>
</comment>
<evidence type="ECO:0000256" key="9">
    <source>
        <dbReference type="ARBA" id="ARBA00048028"/>
    </source>
</evidence>
<organism evidence="11 12">
    <name type="scientific">Leuconostoc fallax</name>
    <dbReference type="NCBI Taxonomy" id="1251"/>
    <lineage>
        <taxon>Bacteria</taxon>
        <taxon>Bacillati</taxon>
        <taxon>Bacillota</taxon>
        <taxon>Bacilli</taxon>
        <taxon>Lactobacillales</taxon>
        <taxon>Lactobacillaceae</taxon>
        <taxon>Leuconostoc</taxon>
    </lineage>
</organism>
<dbReference type="GO" id="GO:0003938">
    <property type="term" value="F:IMP dehydrogenase activity"/>
    <property type="evidence" value="ECO:0007669"/>
    <property type="project" value="UniProtKB-EC"/>
</dbReference>
<accession>A0A4R5N9L9</accession>
<dbReference type="CDD" id="cd00381">
    <property type="entry name" value="IMPDH"/>
    <property type="match status" value="1"/>
</dbReference>
<dbReference type="InterPro" id="IPR001093">
    <property type="entry name" value="IMP_DH_GMPRt"/>
</dbReference>
<dbReference type="PANTHER" id="PTHR11911:SF111">
    <property type="entry name" value="INOSINE-5'-MONOPHOSPHATE DEHYDROGENASE"/>
    <property type="match status" value="1"/>
</dbReference>
<protein>
    <recommendedName>
        <fullName evidence="10">IMP dehydrogenase/GMP reductase domain-containing protein</fullName>
    </recommendedName>
</protein>
<keyword evidence="3" id="KW-0332">GMP biosynthesis</keyword>
<keyword evidence="5" id="KW-0521">NADP</keyword>
<dbReference type="FunFam" id="3.20.20.70:FF:000424">
    <property type="entry name" value="Inosine-5'-monophosphate dehydrogenase 2"/>
    <property type="match status" value="1"/>
</dbReference>
<evidence type="ECO:0000256" key="6">
    <source>
        <dbReference type="ARBA" id="ARBA00022958"/>
    </source>
</evidence>
<sequence>MASNTFSPNGKFTQLGLTFDDVLLQPAASHVLPNNVDLSVDLTPTLHLNIPVLSAAMDTVTESRLATRLALNGGMGVIHKNLLIAQQAEEVAKVKAETFDSSKFPLAATDADGKLIVAGAVGVTSDTLDRVKALAEAGANAIVLDSAHGHSEGVLRKVSEVREAFPTLNIIAGNIATTSGAQALYDAGADVVKVGIGPGSICTTRVVAGVGVPQVTAIVDAAVAAAKNNKKIIADGGMKYSGDLVKALAAGGNAVMLGSMLAGTLETPGELLTDEVTGAQYKEYRGMGSIAAMENGSKDRYFQGEVNEANKMVPEGIEARTTYKGQLDDVLLQILGGIRAGMGYTGAANIQELIDNGQFVQITGAGLLESHPHDVQNIKAAPNYNH</sequence>
<dbReference type="InterPro" id="IPR005990">
    <property type="entry name" value="IMP_DH"/>
</dbReference>
<comment type="similarity">
    <text evidence="2">Belongs to the IMPDH/GMPR family.</text>
</comment>
<keyword evidence="6" id="KW-0630">Potassium</keyword>
<proteinExistence type="inferred from homology"/>
<evidence type="ECO:0000256" key="1">
    <source>
        <dbReference type="ARBA" id="ARBA00001958"/>
    </source>
</evidence>
<dbReference type="SMART" id="SM01240">
    <property type="entry name" value="IMPDH"/>
    <property type="match status" value="1"/>
</dbReference>
<keyword evidence="4" id="KW-0658">Purine biosynthesis</keyword>
<evidence type="ECO:0000256" key="5">
    <source>
        <dbReference type="ARBA" id="ARBA00022857"/>
    </source>
</evidence>
<dbReference type="Gene3D" id="3.20.20.70">
    <property type="entry name" value="Aldolase class I"/>
    <property type="match status" value="2"/>
</dbReference>
<evidence type="ECO:0000256" key="7">
    <source>
        <dbReference type="ARBA" id="ARBA00023002"/>
    </source>
</evidence>
<dbReference type="Pfam" id="PF00478">
    <property type="entry name" value="IMPDH"/>
    <property type="match status" value="1"/>
</dbReference>
<keyword evidence="7" id="KW-0560">Oxidoreductase</keyword>
<dbReference type="AlphaFoldDB" id="A0A4R5N9L9"/>
<feature type="domain" description="IMP dehydrogenase/GMP reductase" evidence="10">
    <location>
        <begin position="16"/>
        <end position="373"/>
    </location>
</feature>
<dbReference type="InterPro" id="IPR015875">
    <property type="entry name" value="IMP_DH/GMP_Rdtase_CS"/>
</dbReference>